<reference evidence="14 15" key="1">
    <citation type="submission" date="2019-03" db="EMBL/GenBank/DDBJ databases">
        <title>Genomic Encyclopedia of Type Strains, Phase IV (KMG-IV): sequencing the most valuable type-strain genomes for metagenomic binning, comparative biology and taxonomic classification.</title>
        <authorList>
            <person name="Goeker M."/>
        </authorList>
    </citation>
    <scope>NUCLEOTIDE SEQUENCE [LARGE SCALE GENOMIC DNA]</scope>
    <source>
        <strain evidence="14 15">DSM 5604</strain>
    </source>
</reference>
<dbReference type="InterPro" id="IPR018517">
    <property type="entry name" value="tRNA_hU_synthase_CS"/>
</dbReference>
<keyword evidence="12" id="KW-0547">Nucleotide-binding</keyword>
<feature type="site" description="Interacts with tRNA" evidence="9">
    <location>
        <position position="108"/>
    </location>
</feature>
<evidence type="ECO:0000256" key="10">
    <source>
        <dbReference type="PIRNR" id="PIRNR006621"/>
    </source>
</evidence>
<keyword evidence="6 9" id="KW-0521">NADP</keyword>
<dbReference type="GO" id="GO:0010181">
    <property type="term" value="F:FMN binding"/>
    <property type="evidence" value="ECO:0007669"/>
    <property type="project" value="UniProtKB-UniRule"/>
</dbReference>
<accession>A0A4R6X1G8</accession>
<keyword evidence="5 9" id="KW-0819">tRNA processing</keyword>
<feature type="site" description="Interacts with tRNA; defines subfamily-specific binding signature" evidence="9">
    <location>
        <position position="48"/>
    </location>
</feature>
<dbReference type="AlphaFoldDB" id="A0A4R6X1G8"/>
<comment type="caution">
    <text evidence="9">Lacks conserved residue(s) required for the propagation of feature annotation.</text>
</comment>
<keyword evidence="4 9" id="KW-0288">FMN</keyword>
<evidence type="ECO:0000256" key="3">
    <source>
        <dbReference type="ARBA" id="ARBA00022630"/>
    </source>
</evidence>
<evidence type="ECO:0000313" key="14">
    <source>
        <dbReference type="EMBL" id="TDR05829.1"/>
    </source>
</evidence>
<dbReference type="HAMAP" id="MF_02043">
    <property type="entry name" value="DusC_subfam"/>
    <property type="match status" value="1"/>
</dbReference>
<proteinExistence type="inferred from homology"/>
<feature type="binding site" evidence="9">
    <location>
        <begin position="212"/>
        <end position="214"/>
    </location>
    <ligand>
        <name>FMN</name>
        <dbReference type="ChEBI" id="CHEBI:58210"/>
    </ligand>
</feature>
<keyword evidence="2 9" id="KW-0820">tRNA-binding</keyword>
<comment type="cofactor">
    <cofactor evidence="1 9 10 12">
        <name>FMN</name>
        <dbReference type="ChEBI" id="CHEBI:58210"/>
    </cofactor>
</comment>
<dbReference type="Gene3D" id="3.20.20.70">
    <property type="entry name" value="Aldolase class I"/>
    <property type="match status" value="1"/>
</dbReference>
<protein>
    <recommendedName>
        <fullName evidence="9">tRNA-dihydrouridine(16) synthase</fullName>
        <ecNumber evidence="9">1.3.1.-</ecNumber>
    </recommendedName>
    <alternativeName>
        <fullName evidence="9">U16-specific dihydrouridine synthase</fullName>
        <shortName evidence="9">U16-specific Dus</shortName>
    </alternativeName>
    <alternativeName>
        <fullName evidence="9">tRNA-dihydrouridine synthase C</fullName>
    </alternativeName>
</protein>
<keyword evidence="7 9" id="KW-0694">RNA-binding</keyword>
<comment type="function">
    <text evidence="9">Catalyzes the synthesis of 5,6-dihydrouridine (D), a modified base found in the D-loop of most tRNAs, via the reduction of the C5-C6 double bond in target uridines. Specifically modifies U16 in tRNAs.</text>
</comment>
<evidence type="ECO:0000256" key="7">
    <source>
        <dbReference type="ARBA" id="ARBA00022884"/>
    </source>
</evidence>
<dbReference type="CDD" id="cd02801">
    <property type="entry name" value="DUS_like_FMN"/>
    <property type="match status" value="1"/>
</dbReference>
<dbReference type="Gene3D" id="1.20.225.30">
    <property type="entry name" value="Dihydrouridine synthase, C-terminal recognition domain"/>
    <property type="match status" value="1"/>
</dbReference>
<feature type="site" description="Interacts with tRNA; defines subfamily-specific binding signature" evidence="9">
    <location>
        <position position="306"/>
    </location>
</feature>
<dbReference type="EC" id="1.3.1.-" evidence="9"/>
<dbReference type="InterPro" id="IPR013785">
    <property type="entry name" value="Aldolase_TIM"/>
</dbReference>
<dbReference type="GO" id="GO:0102262">
    <property type="term" value="F:tRNA-dihydrouridine16 synthase activity"/>
    <property type="evidence" value="ECO:0007669"/>
    <property type="project" value="RHEA"/>
</dbReference>
<name>A0A4R6X1G8_9GAMM</name>
<dbReference type="SUPFAM" id="SSF51395">
    <property type="entry name" value="FMN-linked oxidoreductases"/>
    <property type="match status" value="1"/>
</dbReference>
<feature type="site" description="Interacts with tRNA; defines subfamily-specific binding signature" evidence="9">
    <location>
        <position position="285"/>
    </location>
</feature>
<feature type="domain" description="DUS-like FMN-binding" evidence="13">
    <location>
        <begin position="18"/>
        <end position="294"/>
    </location>
</feature>
<dbReference type="GO" id="GO:0000049">
    <property type="term" value="F:tRNA binding"/>
    <property type="evidence" value="ECO:0007669"/>
    <property type="project" value="UniProtKB-UniRule"/>
</dbReference>
<comment type="caution">
    <text evidence="14">The sequence shown here is derived from an EMBL/GenBank/DDBJ whole genome shotgun (WGS) entry which is preliminary data.</text>
</comment>
<dbReference type="InterPro" id="IPR001269">
    <property type="entry name" value="DUS_fam"/>
</dbReference>
<dbReference type="InterPro" id="IPR032886">
    <property type="entry name" value="DusC"/>
</dbReference>
<sequence>MLNCASSLPTEHNIILAVAPMEGVMDHTMRALLSRVGGMDYLVSEFVRVTQRRVPAQSLKRLVPELNNHCQTPYKHPVHLQLLGSNIETMAKTATEASLAGVTHLDLNFGCPAKRVNGHGGGSFMLQDPETLYQVVKAVRESLASNIPLSAKMRLGYLDEDLFFENLEAIEKAGADTLTIHGRTKKDGYGPAARWEKIGEAVKRSKMTIIANGDIQDRASLERCMATTGCSHFMIGRGSLSNPFIFRELKGGAPGSLSELFELIELYINELLQHYDDFATLGRIKQWSAHLRRDWPIMADNLRAIRSTQHTDQLKALLQTMQKSEA</sequence>
<feature type="active site" description="Proton donor" evidence="9 11">
    <location>
        <position position="111"/>
    </location>
</feature>
<feature type="binding site" evidence="9 12">
    <location>
        <begin position="236"/>
        <end position="237"/>
    </location>
    <ligand>
        <name>FMN</name>
        <dbReference type="ChEBI" id="CHEBI:58210"/>
    </ligand>
</feature>
<feature type="site" description="Interacts with tRNA" evidence="9">
    <location>
        <position position="189"/>
    </location>
</feature>
<comment type="catalytic activity">
    <reaction evidence="9">
        <text>5,6-dihydrouridine(16) in tRNA + NAD(+) = uridine(16) in tRNA + NADH + H(+)</text>
        <dbReference type="Rhea" id="RHEA:53380"/>
        <dbReference type="Rhea" id="RHEA-COMP:13543"/>
        <dbReference type="Rhea" id="RHEA-COMP:13544"/>
        <dbReference type="ChEBI" id="CHEBI:15378"/>
        <dbReference type="ChEBI" id="CHEBI:57540"/>
        <dbReference type="ChEBI" id="CHEBI:57945"/>
        <dbReference type="ChEBI" id="CHEBI:65315"/>
        <dbReference type="ChEBI" id="CHEBI:74443"/>
    </reaction>
</comment>
<keyword evidence="8 9" id="KW-0560">Oxidoreductase</keyword>
<evidence type="ECO:0000313" key="15">
    <source>
        <dbReference type="Proteomes" id="UP000295729"/>
    </source>
</evidence>
<dbReference type="PIRSF" id="PIRSF006621">
    <property type="entry name" value="Dus"/>
    <property type="match status" value="1"/>
</dbReference>
<evidence type="ECO:0000256" key="5">
    <source>
        <dbReference type="ARBA" id="ARBA00022694"/>
    </source>
</evidence>
<evidence type="ECO:0000256" key="11">
    <source>
        <dbReference type="PIRSR" id="PIRSR006621-1"/>
    </source>
</evidence>
<comment type="catalytic activity">
    <reaction evidence="9">
        <text>5,6-dihydrouridine(16) in tRNA + NADP(+) = uridine(16) in tRNA + NADPH + H(+)</text>
        <dbReference type="Rhea" id="RHEA:53376"/>
        <dbReference type="Rhea" id="RHEA-COMP:13543"/>
        <dbReference type="Rhea" id="RHEA-COMP:13544"/>
        <dbReference type="ChEBI" id="CHEBI:15378"/>
        <dbReference type="ChEBI" id="CHEBI:57783"/>
        <dbReference type="ChEBI" id="CHEBI:58349"/>
        <dbReference type="ChEBI" id="CHEBI:65315"/>
        <dbReference type="ChEBI" id="CHEBI:74443"/>
    </reaction>
</comment>
<gene>
    <name evidence="9" type="primary">dusC</name>
    <name evidence="14" type="ORF">C8D85_3344</name>
</gene>
<feature type="site" description="Interacts with tRNA; defines subfamily-specific binding signature" evidence="9">
    <location>
        <position position="283"/>
    </location>
</feature>
<dbReference type="Proteomes" id="UP000295729">
    <property type="component" value="Unassembled WGS sequence"/>
</dbReference>
<evidence type="ECO:0000256" key="12">
    <source>
        <dbReference type="PIRSR" id="PIRSR006621-2"/>
    </source>
</evidence>
<dbReference type="Pfam" id="PF01207">
    <property type="entry name" value="Dus"/>
    <property type="match status" value="1"/>
</dbReference>
<dbReference type="InterPro" id="IPR042270">
    <property type="entry name" value="DusC_C"/>
</dbReference>
<evidence type="ECO:0000256" key="1">
    <source>
        <dbReference type="ARBA" id="ARBA00001917"/>
    </source>
</evidence>
<evidence type="ECO:0000256" key="9">
    <source>
        <dbReference type="HAMAP-Rule" id="MF_02043"/>
    </source>
</evidence>
<keyword evidence="3 9" id="KW-0285">Flavoprotein</keyword>
<feature type="binding site" evidence="9 12">
    <location>
        <position position="81"/>
    </location>
    <ligand>
        <name>FMN</name>
        <dbReference type="ChEBI" id="CHEBI:58210"/>
    </ligand>
</feature>
<organism evidence="14 15">
    <name type="scientific">Marinomonas communis</name>
    <dbReference type="NCBI Taxonomy" id="28254"/>
    <lineage>
        <taxon>Bacteria</taxon>
        <taxon>Pseudomonadati</taxon>
        <taxon>Pseudomonadota</taxon>
        <taxon>Gammaproteobacteria</taxon>
        <taxon>Oceanospirillales</taxon>
        <taxon>Oceanospirillaceae</taxon>
        <taxon>Marinomonas</taxon>
    </lineage>
</organism>
<dbReference type="PANTHER" id="PTHR45846">
    <property type="entry name" value="TRNA-DIHYDROURIDINE(47) SYNTHASE [NAD(P)(+)]-LIKE"/>
    <property type="match status" value="1"/>
</dbReference>
<dbReference type="GO" id="GO:0050660">
    <property type="term" value="F:flavin adenine dinucleotide binding"/>
    <property type="evidence" value="ECO:0007669"/>
    <property type="project" value="InterPro"/>
</dbReference>
<comment type="similarity">
    <text evidence="10">Belongs to the dus family.</text>
</comment>
<feature type="binding site" evidence="12">
    <location>
        <position position="181"/>
    </location>
    <ligand>
        <name>FMN</name>
        <dbReference type="ChEBI" id="CHEBI:58210"/>
    </ligand>
</feature>
<evidence type="ECO:0000256" key="8">
    <source>
        <dbReference type="ARBA" id="ARBA00023002"/>
    </source>
</evidence>
<dbReference type="EMBL" id="SNZA01000007">
    <property type="protein sequence ID" value="TDR05829.1"/>
    <property type="molecule type" value="Genomic_DNA"/>
</dbReference>
<dbReference type="PANTHER" id="PTHR45846:SF1">
    <property type="entry name" value="TRNA-DIHYDROURIDINE(47) SYNTHASE [NAD(P)(+)]-LIKE"/>
    <property type="match status" value="1"/>
</dbReference>
<evidence type="ECO:0000256" key="4">
    <source>
        <dbReference type="ARBA" id="ARBA00022643"/>
    </source>
</evidence>
<dbReference type="PROSITE" id="PS01136">
    <property type="entry name" value="UPF0034"/>
    <property type="match status" value="1"/>
</dbReference>
<evidence type="ECO:0000256" key="2">
    <source>
        <dbReference type="ARBA" id="ARBA00022555"/>
    </source>
</evidence>
<evidence type="ECO:0000259" key="13">
    <source>
        <dbReference type="Pfam" id="PF01207"/>
    </source>
</evidence>
<evidence type="ECO:0000256" key="6">
    <source>
        <dbReference type="ARBA" id="ARBA00022857"/>
    </source>
</evidence>
<feature type="binding site" evidence="9 12">
    <location>
        <position position="152"/>
    </location>
    <ligand>
        <name>FMN</name>
        <dbReference type="ChEBI" id="CHEBI:58210"/>
    </ligand>
</feature>
<keyword evidence="15" id="KW-1185">Reference proteome</keyword>
<comment type="similarity">
    <text evidence="9">Belongs to the Dus family. DusC subfamily.</text>
</comment>
<dbReference type="InterPro" id="IPR035587">
    <property type="entry name" value="DUS-like_FMN-bd"/>
</dbReference>